<name>D1P151_9GAMM</name>
<keyword evidence="13" id="KW-1185">Reference proteome</keyword>
<evidence type="ECO:0000256" key="10">
    <source>
        <dbReference type="HAMAP-Rule" id="MF_01207"/>
    </source>
</evidence>
<evidence type="ECO:0000256" key="3">
    <source>
        <dbReference type="ARBA" id="ARBA00022617"/>
    </source>
</evidence>
<evidence type="ECO:0000313" key="12">
    <source>
        <dbReference type="EMBL" id="EFB73070.1"/>
    </source>
</evidence>
<keyword evidence="7 10" id="KW-1133">Transmembrane helix</keyword>
<dbReference type="GO" id="GO:0046872">
    <property type="term" value="F:metal ion binding"/>
    <property type="evidence" value="ECO:0007669"/>
    <property type="project" value="UniProtKB-KW"/>
</dbReference>
<dbReference type="Pfam" id="PF01794">
    <property type="entry name" value="Ferric_reduct"/>
    <property type="match status" value="1"/>
</dbReference>
<keyword evidence="2 10" id="KW-0813">Transport</keyword>
<dbReference type="GO" id="GO:0030091">
    <property type="term" value="P:protein repair"/>
    <property type="evidence" value="ECO:0007669"/>
    <property type="project" value="UniProtKB-UniRule"/>
</dbReference>
<keyword evidence="4 10" id="KW-0288">FMN</keyword>
<keyword evidence="3 10" id="KW-0349">Heme</keyword>
<dbReference type="GO" id="GO:0010181">
    <property type="term" value="F:FMN binding"/>
    <property type="evidence" value="ECO:0007669"/>
    <property type="project" value="UniProtKB-UniRule"/>
</dbReference>
<keyword evidence="8 10" id="KW-0408">Iron</keyword>
<dbReference type="PANTHER" id="PTHR36964">
    <property type="entry name" value="PROTEIN-METHIONINE-SULFOXIDE REDUCTASE HEME-BINDING SUBUNIT MSRQ"/>
    <property type="match status" value="1"/>
</dbReference>
<dbReference type="PANTHER" id="PTHR36964:SF1">
    <property type="entry name" value="PROTEIN-METHIONINE-SULFOXIDE REDUCTASE HEME-BINDING SUBUNIT MSRQ"/>
    <property type="match status" value="1"/>
</dbReference>
<comment type="cofactor">
    <cofactor evidence="10">
        <name>heme b</name>
        <dbReference type="ChEBI" id="CHEBI:60344"/>
    </cofactor>
    <text evidence="10">Binds 1 heme b (iron(II)-protoporphyrin IX) group per subunit.</text>
</comment>
<keyword evidence="10" id="KW-1003">Cell membrane</keyword>
<evidence type="ECO:0000256" key="7">
    <source>
        <dbReference type="ARBA" id="ARBA00022989"/>
    </source>
</evidence>
<dbReference type="EMBL" id="ABXV02000017">
    <property type="protein sequence ID" value="EFB73070.1"/>
    <property type="molecule type" value="Genomic_DNA"/>
</dbReference>
<sequence>MPQENRWLLWGTKAFFHLVGLLSLLWLIFLIDSGQLGADPAKDIQHYTGIATLRLLVLIALIPLAVRLLRFNILFQTRKLLGLWCFFWAALHLSSYLLLEIGVNNLALFFEEVFSRVYLILGMVGWLCLFLMAISSFNGIRIRLGVWWKRIHTLLYPTLLLVITHYILSMKTMTPEPIIYLVIVGCAFAYRTWSLKKPAVI</sequence>
<evidence type="ECO:0000256" key="5">
    <source>
        <dbReference type="ARBA" id="ARBA00022692"/>
    </source>
</evidence>
<evidence type="ECO:0000256" key="6">
    <source>
        <dbReference type="ARBA" id="ARBA00022982"/>
    </source>
</evidence>
<dbReference type="AlphaFoldDB" id="D1P151"/>
<feature type="transmembrane region" description="Helical" evidence="10">
    <location>
        <begin position="174"/>
        <end position="193"/>
    </location>
</feature>
<dbReference type="InterPro" id="IPR013130">
    <property type="entry name" value="Fe3_Rdtase_TM_dom"/>
</dbReference>
<dbReference type="InterPro" id="IPR022837">
    <property type="entry name" value="MsrQ-like"/>
</dbReference>
<reference evidence="12" key="1">
    <citation type="submission" date="2009-12" db="EMBL/GenBank/DDBJ databases">
        <authorList>
            <person name="Weinstock G."/>
            <person name="Sodergren E."/>
            <person name="Clifton S."/>
            <person name="Fulton L."/>
            <person name="Fulton B."/>
            <person name="Courtney L."/>
            <person name="Fronick C."/>
            <person name="Harrison M."/>
            <person name="Strong C."/>
            <person name="Farmer C."/>
            <person name="Delahaunty K."/>
            <person name="Markovic C."/>
            <person name="Hall O."/>
            <person name="Minx P."/>
            <person name="Tomlinson C."/>
            <person name="Mitreva M."/>
            <person name="Nelson J."/>
            <person name="Hou S."/>
            <person name="Wollam A."/>
            <person name="Pepin K.H."/>
            <person name="Johnson M."/>
            <person name="Bhonagiri V."/>
            <person name="Nash W.E."/>
            <person name="Warren W."/>
            <person name="Chinwalla A."/>
            <person name="Mardis E.R."/>
            <person name="Wilson R.K."/>
        </authorList>
    </citation>
    <scope>NUCLEOTIDE SEQUENCE [LARGE SCALE GENOMIC DNA]</scope>
    <source>
        <strain evidence="12">DSM 4541</strain>
    </source>
</reference>
<evidence type="ECO:0000313" key="13">
    <source>
        <dbReference type="Proteomes" id="UP000005512"/>
    </source>
</evidence>
<dbReference type="HAMAP" id="MF_01207">
    <property type="entry name" value="MsrQ"/>
    <property type="match status" value="1"/>
</dbReference>
<comment type="subcellular location">
    <subcellularLocation>
        <location evidence="10">Cell membrane</location>
        <topology evidence="10">Multi-pass membrane protein</topology>
    </subcellularLocation>
    <subcellularLocation>
        <location evidence="1">Membrane</location>
        <topology evidence="1">Multi-pass membrane protein</topology>
    </subcellularLocation>
</comment>
<dbReference type="Proteomes" id="UP000005512">
    <property type="component" value="Unassembled WGS sequence"/>
</dbReference>
<keyword evidence="9 10" id="KW-0472">Membrane</keyword>
<comment type="caution">
    <text evidence="12">The sequence shown here is derived from an EMBL/GenBank/DDBJ whole genome shotgun (WGS) entry which is preliminary data.</text>
</comment>
<comment type="function">
    <text evidence="10">Part of the MsrPQ system that repairs oxidized periplasmic proteins containing methionine sulfoxide residues (Met-O), using respiratory chain electrons. Thus protects these proteins from oxidative-stress damage caused by reactive species of oxygen and chlorine generated by the host defense mechanisms. MsrPQ is essential for the maintenance of envelope integrity under bleach stress, rescuing a wide series of structurally unrelated periplasmic proteins from methionine oxidation. MsrQ provides electrons for reduction to the reductase catalytic subunit MsrP, using the quinone pool of the respiratory chain.</text>
</comment>
<organism evidence="12 13">
    <name type="scientific">Providencia rustigianii DSM 4541</name>
    <dbReference type="NCBI Taxonomy" id="500637"/>
    <lineage>
        <taxon>Bacteria</taxon>
        <taxon>Pseudomonadati</taxon>
        <taxon>Pseudomonadota</taxon>
        <taxon>Gammaproteobacteria</taxon>
        <taxon>Enterobacterales</taxon>
        <taxon>Morganellaceae</taxon>
        <taxon>Providencia</taxon>
    </lineage>
</organism>
<feature type="transmembrane region" description="Helical" evidence="10">
    <location>
        <begin position="7"/>
        <end position="31"/>
    </location>
</feature>
<dbReference type="eggNOG" id="COG2717">
    <property type="taxonomic scope" value="Bacteria"/>
</dbReference>
<keyword evidence="10" id="KW-0285">Flavoprotein</keyword>
<proteinExistence type="inferred from homology"/>
<keyword evidence="6 10" id="KW-0249">Electron transport</keyword>
<dbReference type="GO" id="GO:0020037">
    <property type="term" value="F:heme binding"/>
    <property type="evidence" value="ECO:0007669"/>
    <property type="project" value="UniProtKB-UniRule"/>
</dbReference>
<comment type="cofactor">
    <cofactor evidence="10">
        <name>FMN</name>
        <dbReference type="ChEBI" id="CHEBI:58210"/>
    </cofactor>
    <text evidence="10">Binds 1 FMN per subunit.</text>
</comment>
<evidence type="ECO:0000256" key="8">
    <source>
        <dbReference type="ARBA" id="ARBA00023004"/>
    </source>
</evidence>
<protein>
    <recommendedName>
        <fullName evidence="10">Protein-methionine-sulfoxide reductase heme-binding subunit MsrQ</fullName>
    </recommendedName>
    <alternativeName>
        <fullName evidence="10">Flavocytochrome MsrQ</fullName>
    </alternativeName>
</protein>
<evidence type="ECO:0000256" key="1">
    <source>
        <dbReference type="ARBA" id="ARBA00004141"/>
    </source>
</evidence>
<feature type="transmembrane region" description="Helical" evidence="10">
    <location>
        <begin position="119"/>
        <end position="139"/>
    </location>
</feature>
<dbReference type="GO" id="GO:0009055">
    <property type="term" value="F:electron transfer activity"/>
    <property type="evidence" value="ECO:0007669"/>
    <property type="project" value="UniProtKB-UniRule"/>
</dbReference>
<dbReference type="RefSeq" id="WP_006813926.1">
    <property type="nucleotide sequence ID" value="NZ_GG703818.1"/>
</dbReference>
<comment type="subunit">
    <text evidence="10">Heterodimer of a catalytic subunit (MsrP) and a heme-binding subunit (MsrQ).</text>
</comment>
<dbReference type="GO" id="GO:0005886">
    <property type="term" value="C:plasma membrane"/>
    <property type="evidence" value="ECO:0007669"/>
    <property type="project" value="UniProtKB-SubCell"/>
</dbReference>
<keyword evidence="5 10" id="KW-0812">Transmembrane</keyword>
<keyword evidence="10" id="KW-0479">Metal-binding</keyword>
<evidence type="ECO:0000256" key="9">
    <source>
        <dbReference type="ARBA" id="ARBA00023136"/>
    </source>
</evidence>
<comment type="similarity">
    <text evidence="10">Belongs to the MsrQ family.</text>
</comment>
<evidence type="ECO:0000256" key="2">
    <source>
        <dbReference type="ARBA" id="ARBA00022448"/>
    </source>
</evidence>
<feature type="transmembrane region" description="Helical" evidence="10">
    <location>
        <begin position="81"/>
        <end position="99"/>
    </location>
</feature>
<feature type="domain" description="Ferric oxidoreductase" evidence="11">
    <location>
        <begin position="49"/>
        <end position="162"/>
    </location>
</feature>
<evidence type="ECO:0000256" key="4">
    <source>
        <dbReference type="ARBA" id="ARBA00022643"/>
    </source>
</evidence>
<feature type="transmembrane region" description="Helical" evidence="10">
    <location>
        <begin position="51"/>
        <end position="69"/>
    </location>
</feature>
<feature type="transmembrane region" description="Helical" evidence="10">
    <location>
        <begin position="151"/>
        <end position="168"/>
    </location>
</feature>
<accession>D1P151</accession>
<dbReference type="HOGENOM" id="CLU_080662_1_0_6"/>
<dbReference type="STRING" id="500637.PROVRUST_05869"/>
<evidence type="ECO:0000259" key="11">
    <source>
        <dbReference type="Pfam" id="PF01794"/>
    </source>
</evidence>
<dbReference type="GO" id="GO:0016679">
    <property type="term" value="F:oxidoreductase activity, acting on diphenols and related substances as donors"/>
    <property type="evidence" value="ECO:0007669"/>
    <property type="project" value="TreeGrafter"/>
</dbReference>
<gene>
    <name evidence="10" type="primary">msrQ</name>
    <name evidence="12" type="ORF">PROVRUST_05869</name>
</gene>